<accession>A0A345DZK6</accession>
<dbReference type="AlphaFoldDB" id="A0A345DZK6"/>
<dbReference type="RefSeq" id="WP_114584528.1">
    <property type="nucleotide sequence ID" value="NZ_CP031150.1"/>
</dbReference>
<dbReference type="GeneID" id="37282204"/>
<sequence length="251" mass="27725">MNTFAHQIDAQWEREEPLGVDFVRRLLGQVWDADREAIDSAASRGLVEALDDNLWLLDPDGLPPAISFICAYWADNPTYRGNPFTTLFEYRDFWDDPFDYAFVEELLAHVWDPTRRELNRDAATLLARALEPNLDRLEPDARALATDFYATHWTPPTPAEPPARSISATPAEPPARSAIVAVSTGERQCPACAGSGQTACGSCGGMGGRYQSRIEYDYDSTPIYRDEWVGCFCDGGSVACGVCNGSGTVFR</sequence>
<dbReference type="EMBL" id="CP031150">
    <property type="protein sequence ID" value="AXG05378.1"/>
    <property type="molecule type" value="Genomic_DNA"/>
</dbReference>
<dbReference type="OrthoDB" id="386868at2157"/>
<evidence type="ECO:0000313" key="1">
    <source>
        <dbReference type="EMBL" id="AXG05378.1"/>
    </source>
</evidence>
<keyword evidence="2" id="KW-1185">Reference proteome</keyword>
<gene>
    <name evidence="1" type="ORF">DU500_02425</name>
</gene>
<dbReference type="Proteomes" id="UP000253273">
    <property type="component" value="Chromosome"/>
</dbReference>
<dbReference type="KEGG" id="haj:DU500_02425"/>
<proteinExistence type="predicted"/>
<name>A0A345DZK6_9EURY</name>
<reference evidence="1 2" key="1">
    <citation type="submission" date="2018-07" db="EMBL/GenBank/DDBJ databases">
        <title>Genome sequences of Haloplanus sp. CBA1113.</title>
        <authorList>
            <person name="Kim Y.B."/>
            <person name="Roh S.W."/>
        </authorList>
    </citation>
    <scope>NUCLEOTIDE SEQUENCE [LARGE SCALE GENOMIC DNA]</scope>
    <source>
        <strain evidence="1 2">CBA1113</strain>
    </source>
</reference>
<protein>
    <submittedName>
        <fullName evidence="1">Uncharacterized protein</fullName>
    </submittedName>
</protein>
<evidence type="ECO:0000313" key="2">
    <source>
        <dbReference type="Proteomes" id="UP000253273"/>
    </source>
</evidence>
<organism evidence="1 2">
    <name type="scientific">Haloplanus rubicundus</name>
    <dbReference type="NCBI Taxonomy" id="1547898"/>
    <lineage>
        <taxon>Archaea</taxon>
        <taxon>Methanobacteriati</taxon>
        <taxon>Methanobacteriota</taxon>
        <taxon>Stenosarchaea group</taxon>
        <taxon>Halobacteria</taxon>
        <taxon>Halobacteriales</taxon>
        <taxon>Haloferacaceae</taxon>
        <taxon>Haloplanus</taxon>
    </lineage>
</organism>